<protein>
    <submittedName>
        <fullName evidence="1">Uncharacterized protein</fullName>
    </submittedName>
</protein>
<gene>
    <name evidence="1" type="ORF">AAEY27_13980</name>
</gene>
<sequence>MPVFRESGGIFVPVNSVNVNDGGQFRSVTSAWINDGKVFKRVFPKAEPVNAEDSPLYDVSGAEGSMNPLRWGSGTYAEVGFMAGRYSENYTNDVPPPRLPLAGSDIPVLQSSVFRLRDNNGMVIPTGKGSELTGTAGTSSADIILHGIADEQLNILQYVVVNGVTYMTGTSSNPPTIRRKEYPLGILVKMEWEWVIGGQRYYYNFPPFTLKKSL</sequence>
<accession>A0ABZ3B0I5</accession>
<reference evidence="1 2" key="1">
    <citation type="submission" date="2024-04" db="EMBL/GenBank/DDBJ databases">
        <title>Kosakonia calanthae sp. nov., a halophilic bacterium isolated from leaves of Calanthe tiplacata.</title>
        <authorList>
            <person name="Wu P."/>
        </authorList>
    </citation>
    <scope>NUCLEOTIDE SEQUENCE [LARGE SCALE GENOMIC DNA]</scope>
    <source>
        <strain evidence="1 2">BYX6</strain>
    </source>
</reference>
<dbReference type="Proteomes" id="UP001466893">
    <property type="component" value="Chromosome"/>
</dbReference>
<organism evidence="1 2">
    <name type="scientific">Kosakonia calanthes</name>
    <dbReference type="NCBI Taxonomy" id="3139408"/>
    <lineage>
        <taxon>Bacteria</taxon>
        <taxon>Pseudomonadati</taxon>
        <taxon>Pseudomonadota</taxon>
        <taxon>Gammaproteobacteria</taxon>
        <taxon>Enterobacterales</taxon>
        <taxon>Enterobacteriaceae</taxon>
        <taxon>Kosakonia</taxon>
    </lineage>
</organism>
<evidence type="ECO:0000313" key="1">
    <source>
        <dbReference type="EMBL" id="WZV96789.1"/>
    </source>
</evidence>
<keyword evidence="2" id="KW-1185">Reference proteome</keyword>
<name>A0ABZ3B0I5_9ENTR</name>
<dbReference type="RefSeq" id="WP_342321221.1">
    <property type="nucleotide sequence ID" value="NZ_CP151800.1"/>
</dbReference>
<proteinExistence type="predicted"/>
<evidence type="ECO:0000313" key="2">
    <source>
        <dbReference type="Proteomes" id="UP001466893"/>
    </source>
</evidence>
<dbReference type="EMBL" id="CP151800">
    <property type="protein sequence ID" value="WZV96789.1"/>
    <property type="molecule type" value="Genomic_DNA"/>
</dbReference>